<evidence type="ECO:0000313" key="4">
    <source>
        <dbReference type="Proteomes" id="UP000002729"/>
    </source>
</evidence>
<dbReference type="KEGG" id="aaf:AURANDRAFT_63138"/>
<dbReference type="RefSeq" id="XP_009035821.1">
    <property type="nucleotide sequence ID" value="XM_009037573.1"/>
</dbReference>
<dbReference type="GeneID" id="20224200"/>
<feature type="region of interest" description="Disordered" evidence="1">
    <location>
        <begin position="1"/>
        <end position="21"/>
    </location>
</feature>
<keyword evidence="2" id="KW-1133">Transmembrane helix</keyword>
<keyword evidence="4" id="KW-1185">Reference proteome</keyword>
<sequence length="480" mass="51024">MRRRSRLPTPSNVRNNKTAQEDVPIEGARLEALRAHAKRSVAASHAAAAAPPKAPWSEAATALLSICFFVALCVMGFWLEGDLESARKRQAGDCAFEEDVAGYVWPALTLPGEGLNGWRPIVASAAAVAKRLGYGLVLPCVADSELACCVDASAPAGPWLCGGDDEAAVPPARDVLISVVERAAPVKDLRAYLDVAALEAFVGSPVVPPRCLAAGAAPLALLDVGDDLMHARDLDVGDGEARWRALAASADDDATPVLVARRRRRGIFALGDWWRADPALSAAPFLAPAAALRAAPAVAAAAARFRARALGDEFARYDALLWRSELLKTAEACHACAEKLIAVAELLRAAGRHVVLVTDVAADAGRPLWRGHARVRAPPDVAEAKARALQRLLDAGVAKYDAVLDWDDRGELGLVEQQLALDADVAWAQADAATDPPFKVGIGPCGWQGRFIRTVLDARAHDGRPVRSWYDPELVLWPPS</sequence>
<evidence type="ECO:0000256" key="1">
    <source>
        <dbReference type="SAM" id="MobiDB-lite"/>
    </source>
</evidence>
<protein>
    <submittedName>
        <fullName evidence="3">Uncharacterized protein</fullName>
    </submittedName>
</protein>
<accession>F0Y5J4</accession>
<reference evidence="3 4" key="1">
    <citation type="journal article" date="2011" name="Proc. Natl. Acad. Sci. U.S.A.">
        <title>Niche of harmful alga Aureococcus anophagefferens revealed through ecogenomics.</title>
        <authorList>
            <person name="Gobler C.J."/>
            <person name="Berry D.L."/>
            <person name="Dyhrman S.T."/>
            <person name="Wilhelm S.W."/>
            <person name="Salamov A."/>
            <person name="Lobanov A.V."/>
            <person name="Zhang Y."/>
            <person name="Collier J.L."/>
            <person name="Wurch L.L."/>
            <person name="Kustka A.B."/>
            <person name="Dill B.D."/>
            <person name="Shah M."/>
            <person name="VerBerkmoes N.C."/>
            <person name="Kuo A."/>
            <person name="Terry A."/>
            <person name="Pangilinan J."/>
            <person name="Lindquist E.A."/>
            <person name="Lucas S."/>
            <person name="Paulsen I.T."/>
            <person name="Hattenrath-Lehmann T.K."/>
            <person name="Talmage S.C."/>
            <person name="Walker E.A."/>
            <person name="Koch F."/>
            <person name="Burson A.M."/>
            <person name="Marcoval M.A."/>
            <person name="Tang Y.Z."/>
            <person name="Lecleir G.R."/>
            <person name="Coyne K.J."/>
            <person name="Berg G.M."/>
            <person name="Bertrand E.M."/>
            <person name="Saito M.A."/>
            <person name="Gladyshev V.N."/>
            <person name="Grigoriev I.V."/>
        </authorList>
    </citation>
    <scope>NUCLEOTIDE SEQUENCE [LARGE SCALE GENOMIC DNA]</scope>
    <source>
        <strain evidence="4">CCMP 1984</strain>
    </source>
</reference>
<keyword evidence="2" id="KW-0472">Membrane</keyword>
<proteinExistence type="predicted"/>
<dbReference type="AlphaFoldDB" id="F0Y5J4"/>
<gene>
    <name evidence="3" type="ORF">AURANDRAFT_63138</name>
</gene>
<evidence type="ECO:0000313" key="3">
    <source>
        <dbReference type="EMBL" id="EGB09786.1"/>
    </source>
</evidence>
<dbReference type="EMBL" id="GL833125">
    <property type="protein sequence ID" value="EGB09786.1"/>
    <property type="molecule type" value="Genomic_DNA"/>
</dbReference>
<dbReference type="InParanoid" id="F0Y5J4"/>
<name>F0Y5J4_AURAN</name>
<dbReference type="Proteomes" id="UP000002729">
    <property type="component" value="Unassembled WGS sequence"/>
</dbReference>
<feature type="transmembrane region" description="Helical" evidence="2">
    <location>
        <begin position="59"/>
        <end position="79"/>
    </location>
</feature>
<organism evidence="4">
    <name type="scientific">Aureococcus anophagefferens</name>
    <name type="common">Harmful bloom alga</name>
    <dbReference type="NCBI Taxonomy" id="44056"/>
    <lineage>
        <taxon>Eukaryota</taxon>
        <taxon>Sar</taxon>
        <taxon>Stramenopiles</taxon>
        <taxon>Ochrophyta</taxon>
        <taxon>Pelagophyceae</taxon>
        <taxon>Pelagomonadales</taxon>
        <taxon>Pelagomonadaceae</taxon>
        <taxon>Aureococcus</taxon>
    </lineage>
</organism>
<keyword evidence="2" id="KW-0812">Transmembrane</keyword>
<feature type="compositionally biased region" description="Polar residues" evidence="1">
    <location>
        <begin position="8"/>
        <end position="18"/>
    </location>
</feature>
<evidence type="ECO:0000256" key="2">
    <source>
        <dbReference type="SAM" id="Phobius"/>
    </source>
</evidence>